<accession>A0A537LRF5</accession>
<evidence type="ECO:0000313" key="5">
    <source>
        <dbReference type="Proteomes" id="UP000315217"/>
    </source>
</evidence>
<feature type="non-terminal residue" evidence="4">
    <location>
        <position position="1"/>
    </location>
</feature>
<comment type="caution">
    <text evidence="4">The sequence shown here is derived from an EMBL/GenBank/DDBJ whole genome shotgun (WGS) entry which is preliminary data.</text>
</comment>
<keyword evidence="1" id="KW-0808">Transferase</keyword>
<dbReference type="Gene3D" id="3.40.50.1370">
    <property type="entry name" value="Aspartate/ornithine carbamoyltransferase"/>
    <property type="match status" value="2"/>
</dbReference>
<sequence length="163" mass="17627">LEEGLQDADVVMALRMQLERQQHGYVPSLAEYARHYAVTARTLAYARPDALLLHPGPMNLGVEITADAAYGPRSVIQTQVANGVAVRLAVLLWALDTDERREPPHSLREFGAERGNAGAREREVAEIPATRPLPVIASGASRSGGPRGDLMNNEIATGLRPSQ</sequence>
<feature type="region of interest" description="Disordered" evidence="2">
    <location>
        <begin position="102"/>
        <end position="163"/>
    </location>
</feature>
<dbReference type="AlphaFoldDB" id="A0A537LRF5"/>
<evidence type="ECO:0000256" key="2">
    <source>
        <dbReference type="SAM" id="MobiDB-lite"/>
    </source>
</evidence>
<dbReference type="PANTHER" id="PTHR45753">
    <property type="entry name" value="ORNITHINE CARBAMOYLTRANSFERASE, MITOCHONDRIAL"/>
    <property type="match status" value="1"/>
</dbReference>
<dbReference type="EMBL" id="VBAI01000112">
    <property type="protein sequence ID" value="TMJ10594.1"/>
    <property type="molecule type" value="Genomic_DNA"/>
</dbReference>
<dbReference type="Proteomes" id="UP000315217">
    <property type="component" value="Unassembled WGS sequence"/>
</dbReference>
<evidence type="ECO:0000259" key="3">
    <source>
        <dbReference type="Pfam" id="PF00185"/>
    </source>
</evidence>
<dbReference type="Pfam" id="PF00185">
    <property type="entry name" value="OTCace"/>
    <property type="match status" value="1"/>
</dbReference>
<dbReference type="GO" id="GO:0016597">
    <property type="term" value="F:amino acid binding"/>
    <property type="evidence" value="ECO:0007669"/>
    <property type="project" value="InterPro"/>
</dbReference>
<dbReference type="GO" id="GO:0016743">
    <property type="term" value="F:carboxyl- or carbamoyltransferase activity"/>
    <property type="evidence" value="ECO:0007669"/>
    <property type="project" value="InterPro"/>
</dbReference>
<dbReference type="InterPro" id="IPR036901">
    <property type="entry name" value="Asp/Orn_carbamoylTrfase_sf"/>
</dbReference>
<feature type="domain" description="Aspartate/ornithine carbamoyltransferase Asp/Orn-binding" evidence="3">
    <location>
        <begin position="2"/>
        <end position="93"/>
    </location>
</feature>
<reference evidence="4 5" key="1">
    <citation type="journal article" date="2019" name="Nat. Microbiol.">
        <title>Mediterranean grassland soil C-N compound turnover is dependent on rainfall and depth, and is mediated by genomically divergent microorganisms.</title>
        <authorList>
            <person name="Diamond S."/>
            <person name="Andeer P.F."/>
            <person name="Li Z."/>
            <person name="Crits-Christoph A."/>
            <person name="Burstein D."/>
            <person name="Anantharaman K."/>
            <person name="Lane K.R."/>
            <person name="Thomas B.C."/>
            <person name="Pan C."/>
            <person name="Northen T.R."/>
            <person name="Banfield J.F."/>
        </authorList>
    </citation>
    <scope>NUCLEOTIDE SEQUENCE [LARGE SCALE GENOMIC DNA]</scope>
    <source>
        <strain evidence="4">NP_1</strain>
    </source>
</reference>
<dbReference type="PANTHER" id="PTHR45753:SF6">
    <property type="entry name" value="ASPARTATE CARBAMOYLTRANSFERASE"/>
    <property type="match status" value="1"/>
</dbReference>
<dbReference type="GO" id="GO:0006520">
    <property type="term" value="P:amino acid metabolic process"/>
    <property type="evidence" value="ECO:0007669"/>
    <property type="project" value="InterPro"/>
</dbReference>
<evidence type="ECO:0000256" key="1">
    <source>
        <dbReference type="ARBA" id="ARBA00022679"/>
    </source>
</evidence>
<feature type="compositionally biased region" description="Basic and acidic residues" evidence="2">
    <location>
        <begin position="102"/>
        <end position="112"/>
    </location>
</feature>
<organism evidence="4 5">
    <name type="scientific">Candidatus Segetimicrobium genomatis</name>
    <dbReference type="NCBI Taxonomy" id="2569760"/>
    <lineage>
        <taxon>Bacteria</taxon>
        <taxon>Bacillati</taxon>
        <taxon>Candidatus Sysuimicrobiota</taxon>
        <taxon>Candidatus Sysuimicrobiia</taxon>
        <taxon>Candidatus Sysuimicrobiales</taxon>
        <taxon>Candidatus Segetimicrobiaceae</taxon>
        <taxon>Candidatus Segetimicrobium</taxon>
    </lineage>
</organism>
<gene>
    <name evidence="4" type="ORF">E6G98_07380</name>
</gene>
<dbReference type="InterPro" id="IPR006131">
    <property type="entry name" value="Asp_carbamoyltransf_Asp/Orn-bd"/>
</dbReference>
<protein>
    <recommendedName>
        <fullName evidence="3">Aspartate/ornithine carbamoyltransferase Asp/Orn-binding domain-containing protein</fullName>
    </recommendedName>
</protein>
<dbReference type="GO" id="GO:0005829">
    <property type="term" value="C:cytosol"/>
    <property type="evidence" value="ECO:0007669"/>
    <property type="project" value="TreeGrafter"/>
</dbReference>
<dbReference type="SUPFAM" id="SSF53671">
    <property type="entry name" value="Aspartate/ornithine carbamoyltransferase"/>
    <property type="match status" value="1"/>
</dbReference>
<evidence type="ECO:0000313" key="4">
    <source>
        <dbReference type="EMBL" id="TMJ10594.1"/>
    </source>
</evidence>
<name>A0A537LRF5_9BACT</name>
<proteinExistence type="predicted"/>